<gene>
    <name evidence="2" type="ORF">RM553_16880</name>
</gene>
<feature type="domain" description="Peptidase M16 C-terminal" evidence="1">
    <location>
        <begin position="460"/>
        <end position="629"/>
    </location>
</feature>
<dbReference type="InterPro" id="IPR007863">
    <property type="entry name" value="Peptidase_M16_C"/>
</dbReference>
<protein>
    <submittedName>
        <fullName evidence="2">Insulinase family protein</fullName>
    </submittedName>
</protein>
<evidence type="ECO:0000259" key="1">
    <source>
        <dbReference type="Pfam" id="PF05193"/>
    </source>
</evidence>
<organism evidence="2 3">
    <name type="scientific">Autumnicola tepida</name>
    <dbReference type="NCBI Taxonomy" id="3075595"/>
    <lineage>
        <taxon>Bacteria</taxon>
        <taxon>Pseudomonadati</taxon>
        <taxon>Bacteroidota</taxon>
        <taxon>Flavobacteriia</taxon>
        <taxon>Flavobacteriales</taxon>
        <taxon>Flavobacteriaceae</taxon>
        <taxon>Autumnicola</taxon>
    </lineage>
</organism>
<dbReference type="Proteomes" id="UP001262889">
    <property type="component" value="Unassembled WGS sequence"/>
</dbReference>
<proteinExistence type="predicted"/>
<dbReference type="SUPFAM" id="SSF63411">
    <property type="entry name" value="LuxS/MPP-like metallohydrolase"/>
    <property type="match status" value="2"/>
</dbReference>
<keyword evidence="3" id="KW-1185">Reference proteome</keyword>
<reference evidence="2 3" key="1">
    <citation type="submission" date="2023-09" db="EMBL/GenBank/DDBJ databases">
        <authorList>
            <person name="Rey-Velasco X."/>
        </authorList>
    </citation>
    <scope>NUCLEOTIDE SEQUENCE [LARGE SCALE GENOMIC DNA]</scope>
    <source>
        <strain evidence="2 3">F363</strain>
    </source>
</reference>
<dbReference type="InterPro" id="IPR011249">
    <property type="entry name" value="Metalloenz_LuxS/M16"/>
</dbReference>
<sequence length="704" mass="81571">MGNIAKWKSEIQSFFSSSEDQPVGGVDEKCSEKFLNGPSQFLVLESKDQDVGNKKEVIFHCFIRDRKLNYLTDAQWKWIKPILNRSINDLLWNQQKDYKVRYISSSNWSFNIPALDIMIKAESGYEIPALQKSYALIKGLKNKGISAPQWEKIQIQGIQNLENTDTSSFGYWSNKIKEQVLSKKKVPLESPDKIKSWWSNLSLREFNAILRDFIPEMPDDIAVIAPLTQQQNKEYWKKNTKRWIASVRPKMIKPILKNKDSLKFNDVLKTKGLKELPKDSLGSRIFKLSNGLKVVLKELPETSMNKGSINVHGFRNIGALNFPEEDYYTALLSPLVINNAGIENLDKFQLSELLSRNSIHRLQTYISDTESGINGRAQEKDLETFFQMLYKYMSSPRKDLTAFKSWKWEEWQRFLHPPYKKSTSDFVGGVNTELLIPNSSLSISKRYQAVQDIEMDKAYRIYHSIFDEAKEFTFLITSSVESEKLIPLIDRYLGNLPNHNQSLFKSLDDFQLPEGPKHQILDIPTITNGNTIISARYIKRQEYDDWKNRIKIQVLAKILFRKVNQLRNNKKRGIYIVIPSYSNNGDIDTTMLGVTVPCMESEANLILNDIQEIIQEMQHEEITQEELDNFLDNSIIPKYTEWKGSTSKALERLYDYYKYDAVPPQKARVEEYCSSLTPQAIKEAAQTFFTESSRFDFIGKALQD</sequence>
<dbReference type="Gene3D" id="3.30.830.10">
    <property type="entry name" value="Metalloenzyme, LuxS/M16 peptidase-like"/>
    <property type="match status" value="2"/>
</dbReference>
<evidence type="ECO:0000313" key="3">
    <source>
        <dbReference type="Proteomes" id="UP001262889"/>
    </source>
</evidence>
<name>A0ABU3CE73_9FLAO</name>
<dbReference type="RefSeq" id="WP_311536134.1">
    <property type="nucleotide sequence ID" value="NZ_JAVRHQ010000028.1"/>
</dbReference>
<dbReference type="Pfam" id="PF05193">
    <property type="entry name" value="Peptidase_M16_C"/>
    <property type="match status" value="1"/>
</dbReference>
<comment type="caution">
    <text evidence="2">The sequence shown here is derived from an EMBL/GenBank/DDBJ whole genome shotgun (WGS) entry which is preliminary data.</text>
</comment>
<accession>A0ABU3CE73</accession>
<evidence type="ECO:0000313" key="2">
    <source>
        <dbReference type="EMBL" id="MDT0644517.1"/>
    </source>
</evidence>
<dbReference type="EMBL" id="JAVRHQ010000028">
    <property type="protein sequence ID" value="MDT0644517.1"/>
    <property type="molecule type" value="Genomic_DNA"/>
</dbReference>